<proteinExistence type="predicted"/>
<sequence length="317" mass="35065">MSGRTVVITGANSGIGLAASVMFAAIGDTVVMACRNPERGKTASEAVIEATGFSDVRMRLLDMASFQSIRDFGEAMREEFSHVDILINNAAYIEHGAPHRLSPDGIELTYATNVFGPFLLTEELRGLLKQSADPRILNVASNIIKHFFDEKKSLDFNVLRGEWPVEKRFRVYDQYRDSKMALVMMTFASADSLAADGIAVNALQVNGAQMSRATVKKFTRPWRIVANIQNAMLPPVQEMAANYVVLTTEEEYRGKTGRLYNHDRAEMISAPDNPNAWERVKQVSGAAYYPAYAENKAVQSRLIGLCEEFTGALQPPS</sequence>
<evidence type="ECO:0000256" key="1">
    <source>
        <dbReference type="ARBA" id="ARBA00023002"/>
    </source>
</evidence>
<dbReference type="SUPFAM" id="SSF51735">
    <property type="entry name" value="NAD(P)-binding Rossmann-fold domains"/>
    <property type="match status" value="1"/>
</dbReference>
<dbReference type="InterPro" id="IPR002347">
    <property type="entry name" value="SDR_fam"/>
</dbReference>
<dbReference type="InterPro" id="IPR036291">
    <property type="entry name" value="NAD(P)-bd_dom_sf"/>
</dbReference>
<evidence type="ECO:0000313" key="2">
    <source>
        <dbReference type="EMBL" id="SER68358.1"/>
    </source>
</evidence>
<dbReference type="PANTHER" id="PTHR43157">
    <property type="entry name" value="PHOSPHATIDYLINOSITOL-GLYCAN BIOSYNTHESIS CLASS F PROTEIN-RELATED"/>
    <property type="match status" value="1"/>
</dbReference>
<name>A0A1H9R6M9_9BACI</name>
<reference evidence="3" key="1">
    <citation type="submission" date="2016-10" db="EMBL/GenBank/DDBJ databases">
        <authorList>
            <person name="de Groot N.N."/>
        </authorList>
    </citation>
    <scope>NUCLEOTIDE SEQUENCE [LARGE SCALE GENOMIC DNA]</scope>
    <source>
        <strain evidence="3">10nlg</strain>
    </source>
</reference>
<protein>
    <submittedName>
        <fullName evidence="2">NAD(P)-dependent dehydrogenase, short-chain alcohol dehydrogenase family</fullName>
    </submittedName>
</protein>
<dbReference type="STRING" id="1464123.SAMN05444126_10446"/>
<keyword evidence="3" id="KW-1185">Reference proteome</keyword>
<gene>
    <name evidence="2" type="ORF">SAMN05444126_10446</name>
</gene>
<dbReference type="AlphaFoldDB" id="A0A1H9R6M9"/>
<dbReference type="RefSeq" id="WP_093072074.1">
    <property type="nucleotide sequence ID" value="NZ_FOGV01000004.1"/>
</dbReference>
<evidence type="ECO:0000313" key="3">
    <source>
        <dbReference type="Proteomes" id="UP000199318"/>
    </source>
</evidence>
<dbReference type="EMBL" id="FOGV01000004">
    <property type="protein sequence ID" value="SER68358.1"/>
    <property type="molecule type" value="Genomic_DNA"/>
</dbReference>
<comment type="caution">
    <text evidence="2">The sequence shown here is derived from an EMBL/GenBank/DDBJ whole genome shotgun (WGS) entry which is preliminary data.</text>
</comment>
<dbReference type="GO" id="GO:0016491">
    <property type="term" value="F:oxidoreductase activity"/>
    <property type="evidence" value="ECO:0007669"/>
    <property type="project" value="UniProtKB-KW"/>
</dbReference>
<organism evidence="2 3">
    <name type="scientific">Salisediminibacterium halotolerans</name>
    <dbReference type="NCBI Taxonomy" id="517425"/>
    <lineage>
        <taxon>Bacteria</taxon>
        <taxon>Bacillati</taxon>
        <taxon>Bacillota</taxon>
        <taxon>Bacilli</taxon>
        <taxon>Bacillales</taxon>
        <taxon>Bacillaceae</taxon>
        <taxon>Salisediminibacterium</taxon>
    </lineage>
</organism>
<dbReference type="Pfam" id="PF00106">
    <property type="entry name" value="adh_short"/>
    <property type="match status" value="1"/>
</dbReference>
<dbReference type="Gene3D" id="3.40.50.720">
    <property type="entry name" value="NAD(P)-binding Rossmann-like Domain"/>
    <property type="match status" value="1"/>
</dbReference>
<dbReference type="PANTHER" id="PTHR43157:SF31">
    <property type="entry name" value="PHOSPHATIDYLINOSITOL-GLYCAN BIOSYNTHESIS CLASS F PROTEIN"/>
    <property type="match status" value="1"/>
</dbReference>
<dbReference type="OrthoDB" id="9809821at2"/>
<dbReference type="Proteomes" id="UP000199318">
    <property type="component" value="Unassembled WGS sequence"/>
</dbReference>
<accession>A0A1H9R6M9</accession>
<dbReference type="PRINTS" id="PR00081">
    <property type="entry name" value="GDHRDH"/>
</dbReference>
<keyword evidence="1" id="KW-0560">Oxidoreductase</keyword>